<dbReference type="GO" id="GO:0006310">
    <property type="term" value="P:DNA recombination"/>
    <property type="evidence" value="ECO:0007669"/>
    <property type="project" value="UniProtKB-KW"/>
</dbReference>
<dbReference type="PANTHER" id="PTHR30629:SF2">
    <property type="entry name" value="PROPHAGE INTEGRASE INTS-RELATED"/>
    <property type="match status" value="1"/>
</dbReference>
<dbReference type="EMBL" id="CABVJE010000022">
    <property type="protein sequence ID" value="VVQ18705.1"/>
    <property type="molecule type" value="Genomic_DNA"/>
</dbReference>
<dbReference type="Gene3D" id="3.30.160.390">
    <property type="entry name" value="Integrase, DNA-binding domain"/>
    <property type="match status" value="1"/>
</dbReference>
<evidence type="ECO:0000313" key="7">
    <source>
        <dbReference type="Proteomes" id="UP000327191"/>
    </source>
</evidence>
<dbReference type="SUPFAM" id="SSF56349">
    <property type="entry name" value="DNA breaking-rejoining enzymes"/>
    <property type="match status" value="1"/>
</dbReference>
<name>A0A5E7V745_PSEFL</name>
<evidence type="ECO:0000256" key="3">
    <source>
        <dbReference type="ARBA" id="ARBA00023125"/>
    </source>
</evidence>
<dbReference type="Proteomes" id="UP000327191">
    <property type="component" value="Unassembled WGS sequence"/>
</dbReference>
<dbReference type="InterPro" id="IPR038488">
    <property type="entry name" value="Integrase_DNA-bd_sf"/>
</dbReference>
<gene>
    <name evidence="6" type="ORF">PS938_04607</name>
</gene>
<dbReference type="AlphaFoldDB" id="A0A5E7V745"/>
<dbReference type="Gene3D" id="1.10.150.130">
    <property type="match status" value="1"/>
</dbReference>
<dbReference type="Pfam" id="PF13356">
    <property type="entry name" value="Arm-DNA-bind_3"/>
    <property type="match status" value="1"/>
</dbReference>
<dbReference type="GO" id="GO:0003677">
    <property type="term" value="F:DNA binding"/>
    <property type="evidence" value="ECO:0007669"/>
    <property type="project" value="UniProtKB-KW"/>
</dbReference>
<comment type="similarity">
    <text evidence="1">Belongs to the 'phage' integrase family.</text>
</comment>
<feature type="domain" description="Tyr recombinase" evidence="5">
    <location>
        <begin position="218"/>
        <end position="391"/>
    </location>
</feature>
<dbReference type="Pfam" id="PF22022">
    <property type="entry name" value="Phage_int_M"/>
    <property type="match status" value="1"/>
</dbReference>
<reference evidence="6 7" key="1">
    <citation type="submission" date="2019-09" db="EMBL/GenBank/DDBJ databases">
        <authorList>
            <person name="Chandra G."/>
            <person name="Truman W A."/>
        </authorList>
    </citation>
    <scope>NUCLEOTIDE SEQUENCE [LARGE SCALE GENOMIC DNA]</scope>
    <source>
        <strain evidence="6">PS938</strain>
    </source>
</reference>
<dbReference type="InterPro" id="IPR050808">
    <property type="entry name" value="Phage_Integrase"/>
</dbReference>
<dbReference type="InterPro" id="IPR002104">
    <property type="entry name" value="Integrase_catalytic"/>
</dbReference>
<dbReference type="InterPro" id="IPR010998">
    <property type="entry name" value="Integrase_recombinase_N"/>
</dbReference>
<sequence>MGKLTIKAIESLARSGDAGKTNDGDGLYFQISKAGVSSWIFRYKIEGKGREMGLGPYPTITLAKARELAADQRKVLAAGCDPLASRDFEREVKREAERQAQSRRVTFESLATEYRNAHGSAWSEKWRKGWLRKLELYAFPIIGKLPAAEIQTEQVLKVLRPIWATKTRTADEVRGQIEQVLDAAKAHKLRDGDNPARWRGHLDSLLSKVEKKKARQRQHFPAMKWKDVPTLMVKLAVDQSRDSVAARLLILTGARALMVRFAKWSEFDLKAGVWSLPADRMKMRQAFNIPLASEVVELLEGLPRVADSSYLFPGQGKTGVMHANAVRNLLHGLGHVDVTRHGFRSSFRDWASECTQYPRDVCELALAHDERDQTEGAYSRSDFFEKRRALMADWAQYATTPPAANVIQADFKHAEPSTGQPSPTGRTADFPPARLADLFEKWGAWEGERMSKTAQAAAGPAWVSQAKALPLADTARMLGVEQGEMGQMVAEGLLSVCVNAPPHLGLWRVAGPWDEEPRPARQFPGRYGRLSTREATECLAAGFVTVYSLNLEPATLERYADDSQTVCTPRSSTAPDGIRIQASELLVNRVEYERYLSANPAINIPNASDADLGAEVRQQRSGFATPGVERQLAKADKHKRWIDTAEEIQAGRARKASKRELARLVKQRLDLHDTVETIRKVIPG</sequence>
<organism evidence="6 7">
    <name type="scientific">Pseudomonas fluorescens</name>
    <dbReference type="NCBI Taxonomy" id="294"/>
    <lineage>
        <taxon>Bacteria</taxon>
        <taxon>Pseudomonadati</taxon>
        <taxon>Pseudomonadota</taxon>
        <taxon>Gammaproteobacteria</taxon>
        <taxon>Pseudomonadales</taxon>
        <taxon>Pseudomonadaceae</taxon>
        <taxon>Pseudomonas</taxon>
    </lineage>
</organism>
<evidence type="ECO:0000256" key="1">
    <source>
        <dbReference type="ARBA" id="ARBA00008857"/>
    </source>
</evidence>
<dbReference type="InterPro" id="IPR053876">
    <property type="entry name" value="Phage_int_M"/>
</dbReference>
<keyword evidence="4" id="KW-0233">DNA recombination</keyword>
<dbReference type="PANTHER" id="PTHR30629">
    <property type="entry name" value="PROPHAGE INTEGRASE"/>
    <property type="match status" value="1"/>
</dbReference>
<dbReference type="InterPro" id="IPR025166">
    <property type="entry name" value="Integrase_DNA_bind_dom"/>
</dbReference>
<keyword evidence="2" id="KW-0229">DNA integration</keyword>
<dbReference type="Gene3D" id="1.10.443.10">
    <property type="entry name" value="Intergrase catalytic core"/>
    <property type="match status" value="1"/>
</dbReference>
<evidence type="ECO:0000256" key="2">
    <source>
        <dbReference type="ARBA" id="ARBA00022908"/>
    </source>
</evidence>
<keyword evidence="3" id="KW-0238">DNA-binding</keyword>
<evidence type="ECO:0000256" key="4">
    <source>
        <dbReference type="ARBA" id="ARBA00023172"/>
    </source>
</evidence>
<dbReference type="GO" id="GO:0015074">
    <property type="term" value="P:DNA integration"/>
    <property type="evidence" value="ECO:0007669"/>
    <property type="project" value="UniProtKB-KW"/>
</dbReference>
<accession>A0A5E7V745</accession>
<dbReference type="PROSITE" id="PS51898">
    <property type="entry name" value="TYR_RECOMBINASE"/>
    <property type="match status" value="1"/>
</dbReference>
<proteinExistence type="inferred from homology"/>
<dbReference type="InterPro" id="IPR013762">
    <property type="entry name" value="Integrase-like_cat_sf"/>
</dbReference>
<dbReference type="InterPro" id="IPR011010">
    <property type="entry name" value="DNA_brk_join_enz"/>
</dbReference>
<protein>
    <recommendedName>
        <fullName evidence="5">Tyr recombinase domain-containing protein</fullName>
    </recommendedName>
</protein>
<evidence type="ECO:0000259" key="5">
    <source>
        <dbReference type="PROSITE" id="PS51898"/>
    </source>
</evidence>
<dbReference type="Pfam" id="PF00589">
    <property type="entry name" value="Phage_integrase"/>
    <property type="match status" value="1"/>
</dbReference>
<dbReference type="CDD" id="cd00801">
    <property type="entry name" value="INT_P4_C"/>
    <property type="match status" value="1"/>
</dbReference>
<evidence type="ECO:0000313" key="6">
    <source>
        <dbReference type="EMBL" id="VVQ18705.1"/>
    </source>
</evidence>